<evidence type="ECO:0008006" key="4">
    <source>
        <dbReference type="Google" id="ProtNLM"/>
    </source>
</evidence>
<evidence type="ECO:0000256" key="1">
    <source>
        <dbReference type="SAM" id="MobiDB-lite"/>
    </source>
</evidence>
<reference evidence="2" key="1">
    <citation type="submission" date="2023-10" db="EMBL/GenBank/DDBJ databases">
        <authorList>
            <person name="Chen Y."/>
            <person name="Shah S."/>
            <person name="Dougan E. K."/>
            <person name="Thang M."/>
            <person name="Chan C."/>
        </authorList>
    </citation>
    <scope>NUCLEOTIDE SEQUENCE [LARGE SCALE GENOMIC DNA]</scope>
</reference>
<dbReference type="Proteomes" id="UP001189429">
    <property type="component" value="Unassembled WGS sequence"/>
</dbReference>
<comment type="caution">
    <text evidence="2">The sequence shown here is derived from an EMBL/GenBank/DDBJ whole genome shotgun (WGS) entry which is preliminary data.</text>
</comment>
<proteinExistence type="predicted"/>
<feature type="region of interest" description="Disordered" evidence="1">
    <location>
        <begin position="89"/>
        <end position="163"/>
    </location>
</feature>
<gene>
    <name evidence="2" type="ORF">PCOR1329_LOCUS37013</name>
</gene>
<organism evidence="2 3">
    <name type="scientific">Prorocentrum cordatum</name>
    <dbReference type="NCBI Taxonomy" id="2364126"/>
    <lineage>
        <taxon>Eukaryota</taxon>
        <taxon>Sar</taxon>
        <taxon>Alveolata</taxon>
        <taxon>Dinophyceae</taxon>
        <taxon>Prorocentrales</taxon>
        <taxon>Prorocentraceae</taxon>
        <taxon>Prorocentrum</taxon>
    </lineage>
</organism>
<accession>A0ABN9T9W1</accession>
<evidence type="ECO:0000313" key="3">
    <source>
        <dbReference type="Proteomes" id="UP001189429"/>
    </source>
</evidence>
<name>A0ABN9T9W1_9DINO</name>
<feature type="compositionally biased region" description="Basic residues" evidence="1">
    <location>
        <begin position="129"/>
        <end position="163"/>
    </location>
</feature>
<protein>
    <recommendedName>
        <fullName evidence="4">Tudor domain-containing protein</fullName>
    </recommendedName>
</protein>
<evidence type="ECO:0000313" key="2">
    <source>
        <dbReference type="EMBL" id="CAK0841954.1"/>
    </source>
</evidence>
<sequence length="163" mass="17993">MAFWRRAALGSEAGDEELEEELEDLPAAEKAEDPLHGARIRRTIDGQVFNGVVEEIEVGKVSRDRLYRIKYEDGDGEHLTAEMVEEWKVADDQEDVRKKPAMKKPAAAQEHPNNDEDEEMGEPEPAPKAKAKGKAKAKAKAVAKGKAKAKAKPKAVVKKPAKK</sequence>
<keyword evidence="3" id="KW-1185">Reference proteome</keyword>
<feature type="compositionally biased region" description="Basic and acidic residues" evidence="1">
    <location>
        <begin position="89"/>
        <end position="98"/>
    </location>
</feature>
<dbReference type="EMBL" id="CAUYUJ010014495">
    <property type="protein sequence ID" value="CAK0841954.1"/>
    <property type="molecule type" value="Genomic_DNA"/>
</dbReference>